<dbReference type="RefSeq" id="WP_034772853.1">
    <property type="nucleotide sequence ID" value="NZ_CCRF01000091.1"/>
</dbReference>
<accession>A0A090IYV8</accession>
<reference evidence="3 4" key="1">
    <citation type="submission" date="2014-07" db="EMBL/GenBank/DDBJ databases">
        <authorList>
            <person name="Wibberg Daniel"/>
        </authorList>
    </citation>
    <scope>NUCLEOTIDE SEQUENCE [LARGE SCALE GENOMIC DNA]</scope>
</reference>
<dbReference type="InterPro" id="IPR017853">
    <property type="entry name" value="GH"/>
</dbReference>
<dbReference type="SUPFAM" id="SSF50891">
    <property type="entry name" value="Cyclophilin-like"/>
    <property type="match status" value="1"/>
</dbReference>
<evidence type="ECO:0008006" key="5">
    <source>
        <dbReference type="Google" id="ProtNLM"/>
    </source>
</evidence>
<dbReference type="InterPro" id="IPR029000">
    <property type="entry name" value="Cyclophilin-like_dom_sf"/>
</dbReference>
<gene>
    <name evidence="3" type="ORF">BT1A1_3106</name>
</gene>
<dbReference type="Proteomes" id="UP000040576">
    <property type="component" value="Unassembled WGS sequence"/>
</dbReference>
<dbReference type="InterPro" id="IPR008589">
    <property type="entry name" value="MupG"/>
</dbReference>
<dbReference type="InterPro" id="IPR043797">
    <property type="entry name" value="MupG_N"/>
</dbReference>
<evidence type="ECO:0000259" key="2">
    <source>
        <dbReference type="Pfam" id="PF19200"/>
    </source>
</evidence>
<keyword evidence="4" id="KW-1185">Reference proteome</keyword>
<organism evidence="3 4">
    <name type="scientific">Caldibacillus thermoamylovorans</name>
    <dbReference type="NCBI Taxonomy" id="35841"/>
    <lineage>
        <taxon>Bacteria</taxon>
        <taxon>Bacillati</taxon>
        <taxon>Bacillota</taxon>
        <taxon>Bacilli</taxon>
        <taxon>Bacillales</taxon>
        <taxon>Bacillaceae</taxon>
        <taxon>Caldibacillus</taxon>
    </lineage>
</organism>
<feature type="domain" description="6-phospho-N-acetylmuramidase N-terminal" evidence="2">
    <location>
        <begin position="2"/>
        <end position="232"/>
    </location>
</feature>
<protein>
    <recommendedName>
        <fullName evidence="5">DUF871 domain-containing protein</fullName>
    </recommendedName>
</protein>
<dbReference type="InterPro" id="IPR013785">
    <property type="entry name" value="Aldolase_TIM"/>
</dbReference>
<dbReference type="InterPro" id="IPR043894">
    <property type="entry name" value="MupG_C"/>
</dbReference>
<dbReference type="Gene3D" id="2.40.100.10">
    <property type="entry name" value="Cyclophilin-like"/>
    <property type="match status" value="1"/>
</dbReference>
<evidence type="ECO:0000259" key="1">
    <source>
        <dbReference type="Pfam" id="PF05913"/>
    </source>
</evidence>
<dbReference type="Gene3D" id="3.20.20.70">
    <property type="entry name" value="Aldolase class I"/>
    <property type="match status" value="1"/>
</dbReference>
<dbReference type="Pfam" id="PF19200">
    <property type="entry name" value="MupG_N"/>
    <property type="match status" value="1"/>
</dbReference>
<evidence type="ECO:0000313" key="3">
    <source>
        <dbReference type="EMBL" id="CEE02892.1"/>
    </source>
</evidence>
<name>A0A090IYV8_9BACI</name>
<dbReference type="Pfam" id="PF05913">
    <property type="entry name" value="MupG_C"/>
    <property type="match status" value="1"/>
</dbReference>
<feature type="domain" description="6-phospho-N-acetylmuramidase C-terminal" evidence="1">
    <location>
        <begin position="254"/>
        <end position="353"/>
    </location>
</feature>
<dbReference type="PANTHER" id="PTHR38435:SF2">
    <property type="entry name" value="DUF871 DOMAIN-CONTAINING PROTEIN"/>
    <property type="match status" value="1"/>
</dbReference>
<dbReference type="SUPFAM" id="SSF51445">
    <property type="entry name" value="(Trans)glycosidases"/>
    <property type="match status" value="1"/>
</dbReference>
<dbReference type="EMBL" id="CCRF01000091">
    <property type="protein sequence ID" value="CEE02892.1"/>
    <property type="molecule type" value="Genomic_DNA"/>
</dbReference>
<dbReference type="AlphaFoldDB" id="A0A090IYV8"/>
<evidence type="ECO:0000313" key="4">
    <source>
        <dbReference type="Proteomes" id="UP000040576"/>
    </source>
</evidence>
<sequence>MFGISVYLSNQSPSELEVYIEKMDKIGCKSIFTSLHIPEDDHSLYRDRLKHLGTLAKKFDMELFADVSPKSLQYLGFNWENANQLTDWGLTGIRVDYGISEEVIAKLSNKMKIALNASTLTEDSLAKLKKHGLQVSSVEAWHNYYPRPETALDIVDFSLKNQWLSYEGIRVMAFIPGDGERRGPLFQGLPTLEVHRNLTTFASYLDLKQVPGVNKIIIGDPSINEASYEQFKAYFVDGIILLRAKSYMKDEKLLARFSSVQTNRVDVARDVIRSAESRLMASPGTTEIAASKTIERSLGSITIDNCRYGRYQGEIQITKKDLPADEKVNVVGRIIEEDRPLLSNIKGGVKFKILWNQ</sequence>
<dbReference type="PANTHER" id="PTHR38435">
    <property type="match status" value="1"/>
</dbReference>
<proteinExistence type="predicted"/>